<keyword evidence="1" id="KW-0472">Membrane</keyword>
<sequence>MLNVVENFTAKNAKIFSKNAFESTKFAKLNQYKALRTLCFIKAKSKKNVAFSAIIFFTLSTGFRIDKLKD</sequence>
<dbReference type="EMBL" id="LVEN01000042">
    <property type="protein sequence ID" value="OCB70655.1"/>
    <property type="molecule type" value="Genomic_DNA"/>
</dbReference>
<evidence type="ECO:0000256" key="1">
    <source>
        <dbReference type="SAM" id="Phobius"/>
    </source>
</evidence>
<organism evidence="2 3">
    <name type="scientific">Flavobacterium piscis</name>
    <dbReference type="NCBI Taxonomy" id="1114874"/>
    <lineage>
        <taxon>Bacteria</taxon>
        <taxon>Pseudomonadati</taxon>
        <taxon>Bacteroidota</taxon>
        <taxon>Flavobacteriia</taxon>
        <taxon>Flavobacteriales</taxon>
        <taxon>Flavobacteriaceae</taxon>
        <taxon>Flavobacterium</taxon>
    </lineage>
</organism>
<keyword evidence="1" id="KW-1133">Transmembrane helix</keyword>
<reference evidence="3" key="1">
    <citation type="submission" date="2016-03" db="EMBL/GenBank/DDBJ databases">
        <title>Draft genome sequence of Paenibacillus glacialis DSM 22343.</title>
        <authorList>
            <person name="Shin S.-K."/>
            <person name="Yi H."/>
        </authorList>
    </citation>
    <scope>NUCLEOTIDE SEQUENCE [LARGE SCALE GENOMIC DNA]</scope>
    <source>
        <strain evidence="3">CCUG 60099</strain>
    </source>
</reference>
<feature type="transmembrane region" description="Helical" evidence="1">
    <location>
        <begin position="48"/>
        <end position="65"/>
    </location>
</feature>
<accession>A0ABX2XMJ8</accession>
<protein>
    <submittedName>
        <fullName evidence="2">Uncharacterized protein</fullName>
    </submittedName>
</protein>
<name>A0ABX2XMJ8_9FLAO</name>
<evidence type="ECO:0000313" key="2">
    <source>
        <dbReference type="EMBL" id="OCB70655.1"/>
    </source>
</evidence>
<evidence type="ECO:0000313" key="3">
    <source>
        <dbReference type="Proteomes" id="UP000093343"/>
    </source>
</evidence>
<proteinExistence type="predicted"/>
<dbReference type="Proteomes" id="UP000093343">
    <property type="component" value="Unassembled WGS sequence"/>
</dbReference>
<comment type="caution">
    <text evidence="2">The sequence shown here is derived from an EMBL/GenBank/DDBJ whole genome shotgun (WGS) entry which is preliminary data.</text>
</comment>
<keyword evidence="1" id="KW-0812">Transmembrane</keyword>
<gene>
    <name evidence="2" type="ORF">FLP_18475</name>
</gene>
<keyword evidence="3" id="KW-1185">Reference proteome</keyword>